<dbReference type="EMBL" id="BMJC01000001">
    <property type="protein sequence ID" value="GGA92786.1"/>
    <property type="molecule type" value="Genomic_DNA"/>
</dbReference>
<dbReference type="InterPro" id="IPR001650">
    <property type="entry name" value="Helicase_C-like"/>
</dbReference>
<dbReference type="SMART" id="SM00487">
    <property type="entry name" value="DEXDc"/>
    <property type="match status" value="1"/>
</dbReference>
<keyword evidence="3" id="KW-0378">Hydrolase</keyword>
<comment type="caution">
    <text evidence="5">The sequence shown here is derived from an EMBL/GenBank/DDBJ whole genome shotgun (WGS) entry which is preliminary data.</text>
</comment>
<evidence type="ECO:0000256" key="2">
    <source>
        <dbReference type="ARBA" id="ARBA00022747"/>
    </source>
</evidence>
<dbReference type="GO" id="GO:0032259">
    <property type="term" value="P:methylation"/>
    <property type="evidence" value="ECO:0007669"/>
    <property type="project" value="InterPro"/>
</dbReference>
<reference evidence="5" key="1">
    <citation type="journal article" date="2014" name="Int. J. Syst. Evol. Microbiol.">
        <title>Complete genome sequence of Corynebacterium casei LMG S-19264T (=DSM 44701T), isolated from a smear-ripened cheese.</title>
        <authorList>
            <consortium name="US DOE Joint Genome Institute (JGI-PGF)"/>
            <person name="Walter F."/>
            <person name="Albersmeier A."/>
            <person name="Kalinowski J."/>
            <person name="Ruckert C."/>
        </authorList>
    </citation>
    <scope>NUCLEOTIDE SEQUENCE</scope>
    <source>
        <strain evidence="5">CGMCC 1.15448</strain>
    </source>
</reference>
<keyword evidence="6" id="KW-1185">Reference proteome</keyword>
<dbReference type="PROSITE" id="PS51192">
    <property type="entry name" value="HELICASE_ATP_BIND_1"/>
    <property type="match status" value="1"/>
</dbReference>
<dbReference type="SUPFAM" id="SSF53335">
    <property type="entry name" value="S-adenosyl-L-methionine-dependent methyltransferases"/>
    <property type="match status" value="1"/>
</dbReference>
<dbReference type="GO" id="GO:0006281">
    <property type="term" value="P:DNA repair"/>
    <property type="evidence" value="ECO:0007669"/>
    <property type="project" value="TreeGrafter"/>
</dbReference>
<dbReference type="GO" id="GO:0016787">
    <property type="term" value="F:hydrolase activity"/>
    <property type="evidence" value="ECO:0007669"/>
    <property type="project" value="UniProtKB-KW"/>
</dbReference>
<reference evidence="5" key="2">
    <citation type="submission" date="2020-09" db="EMBL/GenBank/DDBJ databases">
        <authorList>
            <person name="Sun Q."/>
            <person name="Zhou Y."/>
        </authorList>
    </citation>
    <scope>NUCLEOTIDE SEQUENCE</scope>
    <source>
        <strain evidence="5">CGMCC 1.15448</strain>
    </source>
</reference>
<dbReference type="InterPro" id="IPR002052">
    <property type="entry name" value="DNA_methylase_N6_adenine_CS"/>
</dbReference>
<protein>
    <recommendedName>
        <fullName evidence="4">Helicase ATP-binding domain-containing protein</fullName>
    </recommendedName>
</protein>
<dbReference type="Pfam" id="PF00271">
    <property type="entry name" value="Helicase_C"/>
    <property type="match status" value="1"/>
</dbReference>
<dbReference type="InterPro" id="IPR014001">
    <property type="entry name" value="Helicase_ATP-bd"/>
</dbReference>
<dbReference type="Pfam" id="PF02384">
    <property type="entry name" value="N6_Mtase"/>
    <property type="match status" value="1"/>
</dbReference>
<evidence type="ECO:0000313" key="5">
    <source>
        <dbReference type="EMBL" id="GGA92786.1"/>
    </source>
</evidence>
<name>A0A8J2UBM0_9BACT</name>
<dbReference type="Gene3D" id="3.40.50.150">
    <property type="entry name" value="Vaccinia Virus protein VP39"/>
    <property type="match status" value="1"/>
</dbReference>
<organism evidence="5 6">
    <name type="scientific">Puia dinghuensis</name>
    <dbReference type="NCBI Taxonomy" id="1792502"/>
    <lineage>
        <taxon>Bacteria</taxon>
        <taxon>Pseudomonadati</taxon>
        <taxon>Bacteroidota</taxon>
        <taxon>Chitinophagia</taxon>
        <taxon>Chitinophagales</taxon>
        <taxon>Chitinophagaceae</taxon>
        <taxon>Puia</taxon>
    </lineage>
</organism>
<dbReference type="GO" id="GO:0003677">
    <property type="term" value="F:DNA binding"/>
    <property type="evidence" value="ECO:0007669"/>
    <property type="project" value="InterPro"/>
</dbReference>
<dbReference type="PROSITE" id="PS00092">
    <property type="entry name" value="N6_MTASE"/>
    <property type="match status" value="1"/>
</dbReference>
<dbReference type="RefSeq" id="WP_188930129.1">
    <property type="nucleotide sequence ID" value="NZ_BMJC01000001.1"/>
</dbReference>
<dbReference type="InterPro" id="IPR027417">
    <property type="entry name" value="P-loop_NTPase"/>
</dbReference>
<dbReference type="PANTHER" id="PTHR45766:SF6">
    <property type="entry name" value="SWI_SNF-RELATED MATRIX-ASSOCIATED ACTIN-DEPENDENT REGULATOR OF CHROMATIN SUBFAMILY A-LIKE PROTEIN 1"/>
    <property type="match status" value="1"/>
</dbReference>
<dbReference type="SUPFAM" id="SSF52540">
    <property type="entry name" value="P-loop containing nucleoside triphosphate hydrolases"/>
    <property type="match status" value="2"/>
</dbReference>
<dbReference type="AlphaFoldDB" id="A0A8J2UBM0"/>
<dbReference type="Gene3D" id="3.40.50.300">
    <property type="entry name" value="P-loop containing nucleotide triphosphate hydrolases"/>
    <property type="match status" value="2"/>
</dbReference>
<dbReference type="InterPro" id="IPR029063">
    <property type="entry name" value="SAM-dependent_MTases_sf"/>
</dbReference>
<dbReference type="GO" id="GO:0005524">
    <property type="term" value="F:ATP binding"/>
    <property type="evidence" value="ECO:0007669"/>
    <property type="project" value="InterPro"/>
</dbReference>
<proteinExistence type="inferred from homology"/>
<evidence type="ECO:0000256" key="1">
    <source>
        <dbReference type="ARBA" id="ARBA00006594"/>
    </source>
</evidence>
<evidence type="ECO:0000256" key="3">
    <source>
        <dbReference type="ARBA" id="ARBA00022801"/>
    </source>
</evidence>
<sequence>MKYKPQTGPVTAEARKETDHRIVNLIRHGITQDLDPEKVFSEFTGKGGLHGLEMKNFDSFHAYTEAKKEIEQGQFFTPDSLCASIVTALKPPDSLKIADITCGKGSFFNHLPIESQIYGNELDEDAFEVCRYCFPQAQLENKDFLNYNPGLFLDLIIGNPPFNIRTDQGTSQFAFLKKAHQLLQYGGVLAFIVPDSFLADSFQDGQKIEWVNRHFNFVLQCELPAGSFDAVIDTKFMVFQKMGVANAPDSYTPDQWTDFDPESIQAKIMAPLFEKYLANRVKNRSKQAADNAGIKDVDYCIRRRLWHIQENKRLYQQHYRPVRIMLYELKTQQKPKDMDWESWDAKKMTPEKILAYLEKAVRNQQPPRVQWKVKTVKTQYGFKEKAYHPKLLKNQSYQSIHDVLASERIIPGFSRLIARKRKKLALQNAYFTEMARSPEIDHFLNTVTLQPPYQPGLLFQPDDIPIIVPNTMQKLDLGLIFQKPYGLLSWEQGGGKSVAGMLWIKYLQGKVKNFFVLGPALAITATWADRLAKYGFDFTILKKIGDIDRIRPGQIVLVSYDQLVTLERHIRKFVKRCSYKIALLVDESDELTNPHSQRSHAALNSFRKAKYKLLTTGTTTRNSINEIFTQLELLYNNSSAFLCQAPIVYHIDQEGHIQARKNERQGEPFPPHVGSALFRSCFCPLKSTVFGIQKDNQDVYNEEILKELINKTVITRKFEEIVGEKKYSIHVHHIKQNDAEKSLYTLLMKDFLKVCYDYYTRTGSERKEAGLRLVRQMMVLIKATSIPHKMKNYPGTTLPNKFQEIAALVNQWPNEYVTIGTTLKETADLYVKFLMVKFPNRKIFYIDGEMSVAARQKTLLQFKLSKNGILVATQQSLKSSVNIPFCNKCIIESHQWNIPKESQFYFRFIRFDSAGHTEIHYVNYWNTIEMNLTALLMAKEQLNDFIKTTNRTTTSDIYEEFGFDLNILDMLIQKNFDEKGNLYLTWGQQRLAA</sequence>
<accession>A0A8J2UBM0</accession>
<dbReference type="GO" id="GO:0009307">
    <property type="term" value="P:DNA restriction-modification system"/>
    <property type="evidence" value="ECO:0007669"/>
    <property type="project" value="UniProtKB-KW"/>
</dbReference>
<dbReference type="GO" id="GO:0008170">
    <property type="term" value="F:N-methyltransferase activity"/>
    <property type="evidence" value="ECO:0007669"/>
    <property type="project" value="InterPro"/>
</dbReference>
<dbReference type="GO" id="GO:0031297">
    <property type="term" value="P:replication fork processing"/>
    <property type="evidence" value="ECO:0007669"/>
    <property type="project" value="TreeGrafter"/>
</dbReference>
<dbReference type="PANTHER" id="PTHR45766">
    <property type="entry name" value="DNA ANNEALING HELICASE AND ENDONUCLEASE ZRANB3 FAMILY MEMBER"/>
    <property type="match status" value="1"/>
</dbReference>
<keyword evidence="2" id="KW-0680">Restriction system</keyword>
<gene>
    <name evidence="5" type="ORF">GCM10011511_15240</name>
</gene>
<dbReference type="Pfam" id="PF00176">
    <property type="entry name" value="SNF2-rel_dom"/>
    <property type="match status" value="1"/>
</dbReference>
<dbReference type="CDD" id="cd02440">
    <property type="entry name" value="AdoMet_MTases"/>
    <property type="match status" value="1"/>
</dbReference>
<dbReference type="InterPro" id="IPR003356">
    <property type="entry name" value="DNA_methylase_A-5"/>
</dbReference>
<comment type="similarity">
    <text evidence="1">Belongs to the N(4)/N(6)-methyltransferase family.</text>
</comment>
<feature type="domain" description="Helicase ATP-binding" evidence="4">
    <location>
        <begin position="477"/>
        <end position="637"/>
    </location>
</feature>
<dbReference type="InterPro" id="IPR000330">
    <property type="entry name" value="SNF2_N"/>
</dbReference>
<dbReference type="Proteomes" id="UP000607559">
    <property type="component" value="Unassembled WGS sequence"/>
</dbReference>
<evidence type="ECO:0000259" key="4">
    <source>
        <dbReference type="PROSITE" id="PS51192"/>
    </source>
</evidence>
<dbReference type="PRINTS" id="PR00507">
    <property type="entry name" value="N12N6MTFRASE"/>
</dbReference>
<evidence type="ECO:0000313" key="6">
    <source>
        <dbReference type="Proteomes" id="UP000607559"/>
    </source>
</evidence>